<evidence type="ECO:0000313" key="4">
    <source>
        <dbReference type="Proteomes" id="UP000518681"/>
    </source>
</evidence>
<dbReference type="Pfam" id="PF20272">
    <property type="entry name" value="E2-Crich"/>
    <property type="match status" value="1"/>
</dbReference>
<feature type="domain" description="Cysteine-rich" evidence="1">
    <location>
        <begin position="131"/>
        <end position="260"/>
    </location>
</feature>
<evidence type="ECO:0000259" key="2">
    <source>
        <dbReference type="Pfam" id="PF20298"/>
    </source>
</evidence>
<proteinExistence type="predicted"/>
<evidence type="ECO:0000259" key="1">
    <source>
        <dbReference type="Pfam" id="PF20272"/>
    </source>
</evidence>
<protein>
    <submittedName>
        <fullName evidence="3">Uncharacterized protein</fullName>
    </submittedName>
</protein>
<gene>
    <name evidence="3" type="ORF">GGD69_002078</name>
</gene>
<organism evidence="3 4">
    <name type="scientific">Paraburkholderia fungorum</name>
    <dbReference type="NCBI Taxonomy" id="134537"/>
    <lineage>
        <taxon>Bacteria</taxon>
        <taxon>Pseudomonadati</taxon>
        <taxon>Pseudomonadota</taxon>
        <taxon>Betaproteobacteria</taxon>
        <taxon>Burkholderiales</taxon>
        <taxon>Burkholderiaceae</taxon>
        <taxon>Paraburkholderia</taxon>
    </lineage>
</organism>
<dbReference type="EMBL" id="JACIIK010000003">
    <property type="protein sequence ID" value="MBB6201229.1"/>
    <property type="molecule type" value="Genomic_DNA"/>
</dbReference>
<reference evidence="3 4" key="1">
    <citation type="submission" date="2020-08" db="EMBL/GenBank/DDBJ databases">
        <title>Genomic Encyclopedia of Type Strains, Phase IV (KMG-V): Genome sequencing to study the core and pangenomes of soil and plant-associated prokaryotes.</title>
        <authorList>
            <person name="Whitman W."/>
        </authorList>
    </citation>
    <scope>NUCLEOTIDE SEQUENCE [LARGE SCALE GENOMIC DNA]</scope>
    <source>
        <strain evidence="3 4">SEMIA 4013</strain>
    </source>
</reference>
<accession>A0AAW3URI7</accession>
<dbReference type="Proteomes" id="UP000518681">
    <property type="component" value="Unassembled WGS sequence"/>
</dbReference>
<evidence type="ECO:0000313" key="3">
    <source>
        <dbReference type="EMBL" id="MBB6201229.1"/>
    </source>
</evidence>
<sequence>MTAQAEDPIGHIVRSAAAYGCGVVKHEGASLLLDVPVPRLDGRSVRYQIEAVAKGAAVSAKEYSPVHLPVCCPNLHINPDASFCLSLKSEDPLLVQDADSAQVWWETLIQFLRLQERAARLRRWPDSNEWAHGFAARHQQLAQRAAKTLGDGFALALQQGRLDVAVVQSRLGAAGKMLRLYLDGEHIVSVWPHTGTVVNGRRQCPCPHRQRRVLVRHCAEHTRAIGELAVALNARRTAEAEFWAQLSGRKCCGRVETCGLRTPELRQMESQQ</sequence>
<comment type="caution">
    <text evidence="3">The sequence shown here is derived from an EMBL/GenBank/DDBJ whole genome shotgun (WGS) entry which is preliminary data.</text>
</comment>
<dbReference type="RefSeq" id="WP_183804434.1">
    <property type="nucleotide sequence ID" value="NZ_JACIII010000030.1"/>
</dbReference>
<feature type="domain" description="Prokaryotic E2" evidence="2">
    <location>
        <begin position="23"/>
        <end position="125"/>
    </location>
</feature>
<dbReference type="AlphaFoldDB" id="A0AAW3URI7"/>
<dbReference type="InterPro" id="IPR046892">
    <property type="entry name" value="E2-Crich"/>
</dbReference>
<name>A0AAW3URI7_9BURK</name>
<dbReference type="Pfam" id="PF20298">
    <property type="entry name" value="E2-ntca"/>
    <property type="match status" value="1"/>
</dbReference>
<dbReference type="InterPro" id="IPR046891">
    <property type="entry name" value="E2-ntca"/>
</dbReference>